<evidence type="ECO:0000313" key="1">
    <source>
        <dbReference type="EMBL" id="RYR58510.1"/>
    </source>
</evidence>
<reference evidence="1 2" key="1">
    <citation type="submission" date="2019-01" db="EMBL/GenBank/DDBJ databases">
        <title>Sequencing of cultivated peanut Arachis hypogaea provides insights into genome evolution and oil improvement.</title>
        <authorList>
            <person name="Chen X."/>
        </authorList>
    </citation>
    <scope>NUCLEOTIDE SEQUENCE [LARGE SCALE GENOMIC DNA]</scope>
    <source>
        <strain evidence="2">cv. Fuhuasheng</strain>
        <tissue evidence="1">Leaves</tissue>
    </source>
</reference>
<organism evidence="1 2">
    <name type="scientific">Arachis hypogaea</name>
    <name type="common">Peanut</name>
    <dbReference type="NCBI Taxonomy" id="3818"/>
    <lineage>
        <taxon>Eukaryota</taxon>
        <taxon>Viridiplantae</taxon>
        <taxon>Streptophyta</taxon>
        <taxon>Embryophyta</taxon>
        <taxon>Tracheophyta</taxon>
        <taxon>Spermatophyta</taxon>
        <taxon>Magnoliopsida</taxon>
        <taxon>eudicotyledons</taxon>
        <taxon>Gunneridae</taxon>
        <taxon>Pentapetalae</taxon>
        <taxon>rosids</taxon>
        <taxon>fabids</taxon>
        <taxon>Fabales</taxon>
        <taxon>Fabaceae</taxon>
        <taxon>Papilionoideae</taxon>
        <taxon>50 kb inversion clade</taxon>
        <taxon>dalbergioids sensu lato</taxon>
        <taxon>Dalbergieae</taxon>
        <taxon>Pterocarpus clade</taxon>
        <taxon>Arachis</taxon>
    </lineage>
</organism>
<keyword evidence="2" id="KW-1185">Reference proteome</keyword>
<dbReference type="AlphaFoldDB" id="A0A445D683"/>
<evidence type="ECO:0000313" key="2">
    <source>
        <dbReference type="Proteomes" id="UP000289738"/>
    </source>
</evidence>
<comment type="caution">
    <text evidence="1">The sequence shown here is derived from an EMBL/GenBank/DDBJ whole genome shotgun (WGS) entry which is preliminary data.</text>
</comment>
<dbReference type="Proteomes" id="UP000289738">
    <property type="component" value="Chromosome A05"/>
</dbReference>
<sequence length="234" mass="26717">MGDGDGGLVAGFRLGWVSKLIRKRHDSSVTSVSWHPDNGLNQEPKSKVYVLETALLNIAEFVSRADQKDFNLSIPLTILGLKEIKKGKSLGKGGNEFWKKLPSACEVYSMPFEKKKVPFHIGSHQKFLTIIGEKYSCQKIDLRYLPSHCRRHHLSRSEHTHSCKEDRTQWVDEHSRKTRIYFKSVFFRLSKSEGGVTNPPPVSEESIWIEIVGGKRRGRVYDMGEVRDSSMMQP</sequence>
<dbReference type="EMBL" id="SDMP01000005">
    <property type="protein sequence ID" value="RYR58510.1"/>
    <property type="molecule type" value="Genomic_DNA"/>
</dbReference>
<gene>
    <name evidence="1" type="ORF">Ahy_A05g024310</name>
</gene>
<accession>A0A445D683</accession>
<protein>
    <submittedName>
        <fullName evidence="1">Uncharacterized protein</fullName>
    </submittedName>
</protein>
<proteinExistence type="predicted"/>
<name>A0A445D683_ARAHY</name>